<evidence type="ECO:0000313" key="1">
    <source>
        <dbReference type="EMBL" id="KAJ0179794.1"/>
    </source>
</evidence>
<reference evidence="1 2" key="1">
    <citation type="journal article" date="2021" name="Front. Genet.">
        <title>Chromosome-Level Genome Assembly Reveals Significant Gene Expansion in the Toll and IMD Signaling Pathways of Dendrolimus kikuchii.</title>
        <authorList>
            <person name="Zhou J."/>
            <person name="Wu P."/>
            <person name="Xiong Z."/>
            <person name="Liu N."/>
            <person name="Zhao N."/>
            <person name="Ji M."/>
            <person name="Qiu Y."/>
            <person name="Yang B."/>
        </authorList>
    </citation>
    <scope>NUCLEOTIDE SEQUENCE [LARGE SCALE GENOMIC DNA]</scope>
    <source>
        <strain evidence="1">Ann1</strain>
    </source>
</reference>
<accession>A0ACC1D757</accession>
<organism evidence="1 2">
    <name type="scientific">Dendrolimus kikuchii</name>
    <dbReference type="NCBI Taxonomy" id="765133"/>
    <lineage>
        <taxon>Eukaryota</taxon>
        <taxon>Metazoa</taxon>
        <taxon>Ecdysozoa</taxon>
        <taxon>Arthropoda</taxon>
        <taxon>Hexapoda</taxon>
        <taxon>Insecta</taxon>
        <taxon>Pterygota</taxon>
        <taxon>Neoptera</taxon>
        <taxon>Endopterygota</taxon>
        <taxon>Lepidoptera</taxon>
        <taxon>Glossata</taxon>
        <taxon>Ditrysia</taxon>
        <taxon>Bombycoidea</taxon>
        <taxon>Lasiocampidae</taxon>
        <taxon>Dendrolimus</taxon>
    </lineage>
</organism>
<proteinExistence type="predicted"/>
<sequence>MFKIVLLVNSWILANGIPLAMLQYPTSSQSIIFHPIQQNTPEKLTSTQRDSHTHSSKQPKYEYKYEVSDHQTGDRKSHWETRNGDVVNGAYSLYEPDGSLRTVEYSADSHHGYKLLKSKEFHAHSSSNLKIIALSAILAISAAGIVPVDHYSPAAAVSSQSIVRHDEGQRLAKVAVAAPVAYHAAPVAYHSAPVAYQTAPVYNAAPAHYSAANAVSSQTILHHDQPQAHGILAAPVHYAAPVAKVLAPAHKIVVSGHHEDEYINTHPKYDFSYSVADGHTGDNKSQHESRDGDIVHGEYSLVEADVFKFCFIFIPRNSEANSKSFILNSLCKINLRSLTIL</sequence>
<keyword evidence="2" id="KW-1185">Reference proteome</keyword>
<comment type="caution">
    <text evidence="1">The sequence shown here is derived from an EMBL/GenBank/DDBJ whole genome shotgun (WGS) entry which is preliminary data.</text>
</comment>
<gene>
    <name evidence="1" type="ORF">K1T71_004385</name>
</gene>
<evidence type="ECO:0000313" key="2">
    <source>
        <dbReference type="Proteomes" id="UP000824533"/>
    </source>
</evidence>
<protein>
    <submittedName>
        <fullName evidence="1">Uncharacterized protein</fullName>
    </submittedName>
</protein>
<name>A0ACC1D757_9NEOP</name>
<dbReference type="Proteomes" id="UP000824533">
    <property type="component" value="Linkage Group LG07"/>
</dbReference>
<dbReference type="EMBL" id="CM034393">
    <property type="protein sequence ID" value="KAJ0179794.1"/>
    <property type="molecule type" value="Genomic_DNA"/>
</dbReference>